<evidence type="ECO:0000256" key="1">
    <source>
        <dbReference type="SAM" id="MobiDB-lite"/>
    </source>
</evidence>
<organism evidence="4">
    <name type="scientific">Angiostrongylus costaricensis</name>
    <name type="common">Nematode worm</name>
    <dbReference type="NCBI Taxonomy" id="334426"/>
    <lineage>
        <taxon>Eukaryota</taxon>
        <taxon>Metazoa</taxon>
        <taxon>Ecdysozoa</taxon>
        <taxon>Nematoda</taxon>
        <taxon>Chromadorea</taxon>
        <taxon>Rhabditida</taxon>
        <taxon>Rhabditina</taxon>
        <taxon>Rhabditomorpha</taxon>
        <taxon>Strongyloidea</taxon>
        <taxon>Metastrongylidae</taxon>
        <taxon>Angiostrongylus</taxon>
    </lineage>
</organism>
<feature type="compositionally biased region" description="Low complexity" evidence="1">
    <location>
        <begin position="39"/>
        <end position="60"/>
    </location>
</feature>
<evidence type="ECO:0000313" key="3">
    <source>
        <dbReference type="Proteomes" id="UP000267027"/>
    </source>
</evidence>
<gene>
    <name evidence="2" type="ORF">ACOC_LOCUS8773</name>
</gene>
<dbReference type="OrthoDB" id="6085656at2759"/>
<protein>
    <submittedName>
        <fullName evidence="4">PAM2 domain-containing protein</fullName>
    </submittedName>
</protein>
<dbReference type="Proteomes" id="UP000267027">
    <property type="component" value="Unassembled WGS sequence"/>
</dbReference>
<dbReference type="AlphaFoldDB" id="A0A0R3PSV1"/>
<reference evidence="4" key="1">
    <citation type="submission" date="2017-02" db="UniProtKB">
        <authorList>
            <consortium name="WormBaseParasite"/>
        </authorList>
    </citation>
    <scope>IDENTIFICATION</scope>
</reference>
<reference evidence="2 3" key="2">
    <citation type="submission" date="2018-11" db="EMBL/GenBank/DDBJ databases">
        <authorList>
            <consortium name="Pathogen Informatics"/>
        </authorList>
    </citation>
    <scope>NUCLEOTIDE SEQUENCE [LARGE SCALE GENOMIC DNA]</scope>
    <source>
        <strain evidence="2 3">Costa Rica</strain>
    </source>
</reference>
<name>A0A0R3PSV1_ANGCS</name>
<dbReference type="EMBL" id="UYYA01004200">
    <property type="protein sequence ID" value="VDM60358.1"/>
    <property type="molecule type" value="Genomic_DNA"/>
</dbReference>
<feature type="region of interest" description="Disordered" evidence="1">
    <location>
        <begin position="30"/>
        <end position="85"/>
    </location>
</feature>
<sequence>MLTLPVAKYKMGDVPDSASQICVAGSVDGITQPTKACDSNPTSTAPSPSSAESTSDGPSTAKRRRNKSPSPPMAPELCTIPVPPPSTPHTLQVFPPARMSVLAPHHRLPNSFNFMTQHLLALQYQQNLKMSTMQPGILPPMTPVYPFAAVTTIPWRGM</sequence>
<proteinExistence type="predicted"/>
<keyword evidence="3" id="KW-1185">Reference proteome</keyword>
<evidence type="ECO:0000313" key="2">
    <source>
        <dbReference type="EMBL" id="VDM60358.1"/>
    </source>
</evidence>
<evidence type="ECO:0000313" key="4">
    <source>
        <dbReference type="WBParaSite" id="ACOC_0000877201-mRNA-1"/>
    </source>
</evidence>
<accession>A0A0R3PSV1</accession>
<dbReference type="WBParaSite" id="ACOC_0000877201-mRNA-1">
    <property type="protein sequence ID" value="ACOC_0000877201-mRNA-1"/>
    <property type="gene ID" value="ACOC_0000877201"/>
</dbReference>